<dbReference type="GO" id="GO:0004325">
    <property type="term" value="F:ferrochelatase activity"/>
    <property type="evidence" value="ECO:0007669"/>
    <property type="project" value="UniProtKB-UniRule"/>
</dbReference>
<evidence type="ECO:0000256" key="9">
    <source>
        <dbReference type="HAMAP-Rule" id="MF_00323"/>
    </source>
</evidence>
<evidence type="ECO:0000256" key="8">
    <source>
        <dbReference type="ARBA" id="ARBA00024536"/>
    </source>
</evidence>
<evidence type="ECO:0000256" key="4">
    <source>
        <dbReference type="ARBA" id="ARBA00023004"/>
    </source>
</evidence>
<feature type="region of interest" description="Disordered" evidence="11">
    <location>
        <begin position="1"/>
        <end position="20"/>
    </location>
</feature>
<keyword evidence="6 9" id="KW-0456">Lyase</keyword>
<dbReference type="CDD" id="cd00419">
    <property type="entry name" value="Ferrochelatase_C"/>
    <property type="match status" value="1"/>
</dbReference>
<comment type="function">
    <text evidence="9 10">Catalyzes the ferrous insertion into protoporphyrin IX.</text>
</comment>
<keyword evidence="2 9" id="KW-0963">Cytoplasm</keyword>
<reference evidence="12" key="1">
    <citation type="journal article" date="2021" name="PeerJ">
        <title>Extensive microbial diversity within the chicken gut microbiome revealed by metagenomics and culture.</title>
        <authorList>
            <person name="Gilroy R."/>
            <person name="Ravi A."/>
            <person name="Getino M."/>
            <person name="Pursley I."/>
            <person name="Horton D.L."/>
            <person name="Alikhan N.F."/>
            <person name="Baker D."/>
            <person name="Gharbi K."/>
            <person name="Hall N."/>
            <person name="Watson M."/>
            <person name="Adriaenssens E.M."/>
            <person name="Foster-Nyarko E."/>
            <person name="Jarju S."/>
            <person name="Secka A."/>
            <person name="Antonio M."/>
            <person name="Oren A."/>
            <person name="Chaudhuri R.R."/>
            <person name="La Ragione R."/>
            <person name="Hildebrand F."/>
            <person name="Pallen M.J."/>
        </authorList>
    </citation>
    <scope>NUCLEOTIDE SEQUENCE</scope>
    <source>
        <strain evidence="12">1193</strain>
    </source>
</reference>
<keyword evidence="5 9" id="KW-0350">Heme biosynthesis</keyword>
<dbReference type="GO" id="GO:0006783">
    <property type="term" value="P:heme biosynthetic process"/>
    <property type="evidence" value="ECO:0007669"/>
    <property type="project" value="UniProtKB-UniRule"/>
</dbReference>
<dbReference type="InterPro" id="IPR001015">
    <property type="entry name" value="Ferrochelatase"/>
</dbReference>
<evidence type="ECO:0000256" key="6">
    <source>
        <dbReference type="ARBA" id="ARBA00023239"/>
    </source>
</evidence>
<keyword evidence="3 9" id="KW-0479">Metal-binding</keyword>
<dbReference type="CDD" id="cd03411">
    <property type="entry name" value="Ferrochelatase_N"/>
    <property type="match status" value="1"/>
</dbReference>
<comment type="catalytic activity">
    <reaction evidence="8">
        <text>Fe-coproporphyrin III + 2 H(+) = coproporphyrin III + Fe(2+)</text>
        <dbReference type="Rhea" id="RHEA:49572"/>
        <dbReference type="ChEBI" id="CHEBI:15378"/>
        <dbReference type="ChEBI" id="CHEBI:29033"/>
        <dbReference type="ChEBI" id="CHEBI:68438"/>
        <dbReference type="ChEBI" id="CHEBI:131725"/>
        <dbReference type="EC" id="4.99.1.9"/>
    </reaction>
    <physiologicalReaction direction="right-to-left" evidence="8">
        <dbReference type="Rhea" id="RHEA:49574"/>
    </physiologicalReaction>
</comment>
<name>A0A9D1WPD2_9GAMM</name>
<evidence type="ECO:0000256" key="1">
    <source>
        <dbReference type="ARBA" id="ARBA00007718"/>
    </source>
</evidence>
<dbReference type="SUPFAM" id="SSF53800">
    <property type="entry name" value="Chelatase"/>
    <property type="match status" value="1"/>
</dbReference>
<dbReference type="GO" id="GO:0005737">
    <property type="term" value="C:cytoplasm"/>
    <property type="evidence" value="ECO:0007669"/>
    <property type="project" value="UniProtKB-SubCell"/>
</dbReference>
<organism evidence="12 13">
    <name type="scientific">Candidatus Halomonas stercoripullorum</name>
    <dbReference type="NCBI Taxonomy" id="2838617"/>
    <lineage>
        <taxon>Bacteria</taxon>
        <taxon>Pseudomonadati</taxon>
        <taxon>Pseudomonadota</taxon>
        <taxon>Gammaproteobacteria</taxon>
        <taxon>Oceanospirillales</taxon>
        <taxon>Halomonadaceae</taxon>
        <taxon>Halomonas</taxon>
    </lineage>
</organism>
<evidence type="ECO:0000256" key="10">
    <source>
        <dbReference type="RuleBase" id="RU000607"/>
    </source>
</evidence>
<dbReference type="InterPro" id="IPR019772">
    <property type="entry name" value="Ferrochelatase_AS"/>
</dbReference>
<dbReference type="NCBIfam" id="TIGR00109">
    <property type="entry name" value="hemH"/>
    <property type="match status" value="1"/>
</dbReference>
<dbReference type="AlphaFoldDB" id="A0A9D1WPD2"/>
<dbReference type="EMBL" id="DXFC01000312">
    <property type="protein sequence ID" value="HIX62638.1"/>
    <property type="molecule type" value="Genomic_DNA"/>
</dbReference>
<keyword evidence="4 9" id="KW-0408">Iron</keyword>
<feature type="binding site" evidence="9">
    <location>
        <position position="308"/>
    </location>
    <ligand>
        <name>Fe(2+)</name>
        <dbReference type="ChEBI" id="CHEBI:29033"/>
    </ligand>
</feature>
<evidence type="ECO:0000256" key="5">
    <source>
        <dbReference type="ARBA" id="ARBA00023133"/>
    </source>
</evidence>
<comment type="pathway">
    <text evidence="9 10">Porphyrin-containing compound metabolism; protoheme biosynthesis; protoheme from protoporphyrin-IX: step 1/1.</text>
</comment>
<keyword evidence="7 9" id="KW-0627">Porphyrin biosynthesis</keyword>
<evidence type="ECO:0000313" key="13">
    <source>
        <dbReference type="Proteomes" id="UP000824248"/>
    </source>
</evidence>
<dbReference type="GO" id="GO:0046872">
    <property type="term" value="F:metal ion binding"/>
    <property type="evidence" value="ECO:0007669"/>
    <property type="project" value="UniProtKB-KW"/>
</dbReference>
<evidence type="ECO:0000256" key="11">
    <source>
        <dbReference type="SAM" id="MobiDB-lite"/>
    </source>
</evidence>
<dbReference type="PANTHER" id="PTHR11108:SF1">
    <property type="entry name" value="FERROCHELATASE, MITOCHONDRIAL"/>
    <property type="match status" value="1"/>
</dbReference>
<protein>
    <recommendedName>
        <fullName evidence="9 10">Ferrochelatase</fullName>
        <ecNumber evidence="9 10">4.98.1.1</ecNumber>
    </recommendedName>
    <alternativeName>
        <fullName evidence="9">Heme synthase</fullName>
    </alternativeName>
    <alternativeName>
        <fullName evidence="9">Protoheme ferro-lyase</fullName>
    </alternativeName>
</protein>
<dbReference type="InterPro" id="IPR033659">
    <property type="entry name" value="Ferrochelatase_N"/>
</dbReference>
<dbReference type="Pfam" id="PF00762">
    <property type="entry name" value="Ferrochelatase"/>
    <property type="match status" value="1"/>
</dbReference>
<evidence type="ECO:0000313" key="12">
    <source>
        <dbReference type="EMBL" id="HIX62638.1"/>
    </source>
</evidence>
<proteinExistence type="inferred from homology"/>
<comment type="similarity">
    <text evidence="1 9 10">Belongs to the ferrochelatase family.</text>
</comment>
<accession>A0A9D1WPD2</accession>
<gene>
    <name evidence="9 12" type="primary">hemH</name>
    <name evidence="12" type="ORF">H9854_10440</name>
</gene>
<dbReference type="PROSITE" id="PS00534">
    <property type="entry name" value="FERROCHELATASE"/>
    <property type="match status" value="1"/>
</dbReference>
<dbReference type="Proteomes" id="UP000824248">
    <property type="component" value="Unassembled WGS sequence"/>
</dbReference>
<sequence>MTVSPVVSGSTETHRPTYAPADHPAVARSKIGVVLVNLGTPDATDYWSMRRYLNEFLSDKRVVDYSWWRWQPILQLMILTRRPFKSGEAYRGIWNTEKNESPLLTITREQTRKVAEGLAARHGDQVLVDFCMRYGNPSTDSVLRRLQAEGCERILFFPLYPQYASPTTATANDQAFRTLMKLKWQPAFRTVPAYFEHPLYLDALANSVREAYASIDSTPEVLVSSYHGVPKRFLHEGDPYYCQCIKTTRLLRERLGWEEGSIHSAFQSQFGPEEWVGPQTVDYVAELARQGKKHIAVVSPAFAADCVETLEEIEDEIRESFISAGGETFTYIPCLNDRDDHIQALLAIIENELGGWLSPLAE</sequence>
<comment type="caution">
    <text evidence="12">The sequence shown here is derived from an EMBL/GenBank/DDBJ whole genome shotgun (WGS) entry which is preliminary data.</text>
</comment>
<comment type="subcellular location">
    <subcellularLocation>
        <location evidence="9 10">Cytoplasm</location>
    </subcellularLocation>
</comment>
<evidence type="ECO:0000256" key="7">
    <source>
        <dbReference type="ARBA" id="ARBA00023244"/>
    </source>
</evidence>
<evidence type="ECO:0000256" key="2">
    <source>
        <dbReference type="ARBA" id="ARBA00022490"/>
    </source>
</evidence>
<evidence type="ECO:0000256" key="3">
    <source>
        <dbReference type="ARBA" id="ARBA00022723"/>
    </source>
</evidence>
<dbReference type="Gene3D" id="3.40.50.1400">
    <property type="match status" value="2"/>
</dbReference>
<dbReference type="InterPro" id="IPR033644">
    <property type="entry name" value="Ferrochelatase_C"/>
</dbReference>
<feature type="binding site" evidence="9">
    <location>
        <position position="227"/>
    </location>
    <ligand>
        <name>Fe(2+)</name>
        <dbReference type="ChEBI" id="CHEBI:29033"/>
    </ligand>
</feature>
<dbReference type="FunFam" id="3.40.50.1400:FF:000002">
    <property type="entry name" value="Ferrochelatase"/>
    <property type="match status" value="1"/>
</dbReference>
<reference evidence="12" key="2">
    <citation type="submission" date="2021-04" db="EMBL/GenBank/DDBJ databases">
        <authorList>
            <person name="Gilroy R."/>
        </authorList>
    </citation>
    <scope>NUCLEOTIDE SEQUENCE</scope>
    <source>
        <strain evidence="12">1193</strain>
    </source>
</reference>
<dbReference type="EC" id="4.98.1.1" evidence="9 10"/>
<dbReference type="HAMAP" id="MF_00323">
    <property type="entry name" value="Ferrochelatase"/>
    <property type="match status" value="1"/>
</dbReference>
<feature type="compositionally biased region" description="Polar residues" evidence="11">
    <location>
        <begin position="1"/>
        <end position="11"/>
    </location>
</feature>
<comment type="catalytic activity">
    <reaction evidence="9 10">
        <text>heme b + 2 H(+) = protoporphyrin IX + Fe(2+)</text>
        <dbReference type="Rhea" id="RHEA:22584"/>
        <dbReference type="ChEBI" id="CHEBI:15378"/>
        <dbReference type="ChEBI" id="CHEBI:29033"/>
        <dbReference type="ChEBI" id="CHEBI:57306"/>
        <dbReference type="ChEBI" id="CHEBI:60344"/>
        <dbReference type="EC" id="4.98.1.1"/>
    </reaction>
</comment>
<dbReference type="PANTHER" id="PTHR11108">
    <property type="entry name" value="FERROCHELATASE"/>
    <property type="match status" value="1"/>
</dbReference>